<sequence>MEVVFSPSYNHLDEYFDTRIFTIEREIQRKGLSESLEKLYELIICMIPLRNFDPLFGKGGHCRVKLEKELEREVMEHPELDLEVEPRYLVKSLTKNDIYDSVVLTAKIRLIVLAKTLMAFLDLFDNEFANAFFEFRWILQFMHEARKCQDVAGISVIISSDHERSLSIWCARTLIDETGRFRRTRGVKNRELKINRLDVLEGILVNILDCTSETFMLECIDELDYFMMDRLFTVIGDIERNIAFLKGPVCELEEQKGVYEIALRAQRAHIDSMVRKHILASTFKLPGDVSIVSCMDKILEGLLLYGGVHLPVIDFFYKVMQYYRNQIQNSPGSNSCERPRSHIKLVNEIVADWRQMVDDSDAMNMQCPQTLMKIGDRGIVMIDEVFEESENDHNHDLTLFLSSVKLRAKKRFYGVSKVQGEFSKAQWHVGISWIKFWESCYLDNQRQLPRELAEILHEFNLIKFSQNAGNNGSET</sequence>
<dbReference type="Proteomes" id="UP000191024">
    <property type="component" value="Chromosome B"/>
</dbReference>
<organism evidence="1 2">
    <name type="scientific">Lachancea mirantina</name>
    <dbReference type="NCBI Taxonomy" id="1230905"/>
    <lineage>
        <taxon>Eukaryota</taxon>
        <taxon>Fungi</taxon>
        <taxon>Dikarya</taxon>
        <taxon>Ascomycota</taxon>
        <taxon>Saccharomycotina</taxon>
        <taxon>Saccharomycetes</taxon>
        <taxon>Saccharomycetales</taxon>
        <taxon>Saccharomycetaceae</taxon>
        <taxon>Lachancea</taxon>
    </lineage>
</organism>
<proteinExistence type="predicted"/>
<dbReference type="OrthoDB" id="4065753at2759"/>
<dbReference type="STRING" id="1230905.A0A1G4IW82"/>
<name>A0A1G4IW82_9SACH</name>
<protein>
    <submittedName>
        <fullName evidence="1">LAMI_0B05710g1_1</fullName>
    </submittedName>
</protein>
<gene>
    <name evidence="1" type="ORF">LAMI_0B05710G</name>
</gene>
<reference evidence="1 2" key="1">
    <citation type="submission" date="2016-03" db="EMBL/GenBank/DDBJ databases">
        <authorList>
            <person name="Devillers H."/>
        </authorList>
    </citation>
    <scope>NUCLEOTIDE SEQUENCE [LARGE SCALE GENOMIC DNA]</scope>
    <source>
        <strain evidence="1">CBS 11717</strain>
    </source>
</reference>
<dbReference type="EMBL" id="LT598464">
    <property type="protein sequence ID" value="SCU81326.1"/>
    <property type="molecule type" value="Genomic_DNA"/>
</dbReference>
<evidence type="ECO:0000313" key="1">
    <source>
        <dbReference type="EMBL" id="SCU81326.1"/>
    </source>
</evidence>
<dbReference type="AlphaFoldDB" id="A0A1G4IW82"/>
<evidence type="ECO:0000313" key="2">
    <source>
        <dbReference type="Proteomes" id="UP000191024"/>
    </source>
</evidence>
<keyword evidence="2" id="KW-1185">Reference proteome</keyword>
<accession>A0A1G4IW82</accession>